<reference evidence="2 3" key="1">
    <citation type="journal article" date="2011" name="J. Bacteriol.">
        <title>Genome sequence of the halotolerant marine bacterium Myxococcus fulvus HW-1.</title>
        <authorList>
            <person name="Li Z.F."/>
            <person name="Li X."/>
            <person name="Liu H."/>
            <person name="Liu X."/>
            <person name="Han K."/>
            <person name="Wu Z.H."/>
            <person name="Hu W."/>
            <person name="Li F.F."/>
            <person name="Li Y.Z."/>
        </authorList>
    </citation>
    <scope>NUCLEOTIDE SEQUENCE [LARGE SCALE GENOMIC DNA]</scope>
    <source>
        <strain evidence="3">ATCC BAA-855 / HW-1</strain>
    </source>
</reference>
<gene>
    <name evidence="2" type="ordered locus">LILAB_23495</name>
</gene>
<dbReference type="Gene3D" id="2.60.120.380">
    <property type="match status" value="4"/>
</dbReference>
<evidence type="ECO:0008006" key="4">
    <source>
        <dbReference type="Google" id="ProtNLM"/>
    </source>
</evidence>
<feature type="signal peptide" evidence="1">
    <location>
        <begin position="1"/>
        <end position="22"/>
    </location>
</feature>
<dbReference type="STRING" id="483219.LILAB_23495"/>
<name>F8CMX2_MYXFH</name>
<dbReference type="KEGG" id="mfu:LILAB_23495"/>
<evidence type="ECO:0000256" key="1">
    <source>
        <dbReference type="SAM" id="SignalP"/>
    </source>
</evidence>
<sequence length="620" mass="67236">MQRLRPFPIPALLTLVAAGLFASCGGPSAEEDARVCASVQCSAGRCVAEAGAPVCRCGAWEQAAGLTCAIVAYQQEDDHGDTRETATALSPSEGFHEGTINPPFRAMPDRDVFAMPTAAGHGYRFVFRPGTLTPVDVRLVESSGAEVRTRPLQSKEGTRLEFISTEEAPRFITVAAPEGTDASGTYSYRLEDLGQDVHGDTLATATPLALTNTPFLLTLEFAEDADVFTFRTEPNQGFQFSCEGTDVSLQLLDGAGVQMDGGLTWDSSRIRAGHWSPHASTWFVRASSSHDKAVTTHCQLDDLGQDEHANGVLGATPLTAGVPMAGRHHGPNDVDVFSFVATAGNIYDLRVLPVRNRSIRLTDANGTTLAETQWNRIVHVPVSAGTYYVHLPADETWGSDFELKVDDRGLDDHGATPATATRADVGETVTGLIHDYADLDAISVPLVANMYYRLSSCQRSCTLTTHTSGAPLYRLEVQNGVWYINTPITELVTFIVSSRSIPHDFTFRVDWVGNDDHGDDADHATPQSIPLDTAGVFEENPDVDVLSFALEAGHTYRVESDRAHLRILNPQGAEVALSSEMYSTTRYFTAESSGTYVAELTTPRYAPDRPTVWSFSLREQ</sequence>
<protein>
    <recommendedName>
        <fullName evidence="4">Lipoprotein</fullName>
    </recommendedName>
</protein>
<proteinExistence type="predicted"/>
<dbReference type="PROSITE" id="PS51257">
    <property type="entry name" value="PROKAR_LIPOPROTEIN"/>
    <property type="match status" value="1"/>
</dbReference>
<keyword evidence="1" id="KW-0732">Signal</keyword>
<accession>F8CMX2</accession>
<dbReference type="Proteomes" id="UP000000488">
    <property type="component" value="Chromosome"/>
</dbReference>
<evidence type="ECO:0000313" key="3">
    <source>
        <dbReference type="Proteomes" id="UP000000488"/>
    </source>
</evidence>
<dbReference type="HOGENOM" id="CLU_452573_0_0_7"/>
<dbReference type="EMBL" id="CP002830">
    <property type="protein sequence ID" value="AEI66594.1"/>
    <property type="molecule type" value="Genomic_DNA"/>
</dbReference>
<evidence type="ECO:0000313" key="2">
    <source>
        <dbReference type="EMBL" id="AEI66594.1"/>
    </source>
</evidence>
<feature type="chain" id="PRO_5003374662" description="Lipoprotein" evidence="1">
    <location>
        <begin position="23"/>
        <end position="620"/>
    </location>
</feature>
<dbReference type="AlphaFoldDB" id="F8CMX2"/>
<organism evidence="2 3">
    <name type="scientific">Myxococcus fulvus (strain ATCC BAA-855 / HW-1)</name>
    <dbReference type="NCBI Taxonomy" id="483219"/>
    <lineage>
        <taxon>Bacteria</taxon>
        <taxon>Pseudomonadati</taxon>
        <taxon>Myxococcota</taxon>
        <taxon>Myxococcia</taxon>
        <taxon>Myxococcales</taxon>
        <taxon>Cystobacterineae</taxon>
        <taxon>Myxococcaceae</taxon>
        <taxon>Myxococcus</taxon>
    </lineage>
</organism>